<comment type="pathway">
    <text evidence="1 6">Metabolic intermediate biosynthesis; chorismate biosynthesis; chorismate from D-erythrose 4-phosphate and phosphoenolpyruvate: step 1/7.</text>
</comment>
<dbReference type="VEuPathDB" id="ToxoDB:TGP89_221260"/>
<name>A0A086JWB9_TOXGO</name>
<dbReference type="GO" id="GO:0008652">
    <property type="term" value="P:amino acid biosynthetic process"/>
    <property type="evidence" value="ECO:0007669"/>
    <property type="project" value="UniProtKB-KW"/>
</dbReference>
<feature type="compositionally biased region" description="Polar residues" evidence="7">
    <location>
        <begin position="44"/>
        <end position="56"/>
    </location>
</feature>
<dbReference type="SUPFAM" id="SSF51569">
    <property type="entry name" value="Aldolase"/>
    <property type="match status" value="2"/>
</dbReference>
<keyword evidence="6" id="KW-0057">Aromatic amino acid biosynthesis</keyword>
<evidence type="ECO:0000256" key="1">
    <source>
        <dbReference type="ARBA" id="ARBA00004688"/>
    </source>
</evidence>
<feature type="compositionally biased region" description="Basic and acidic residues" evidence="7">
    <location>
        <begin position="60"/>
        <end position="69"/>
    </location>
</feature>
<dbReference type="InterPro" id="IPR013785">
    <property type="entry name" value="Aldolase_TIM"/>
</dbReference>
<evidence type="ECO:0000256" key="3">
    <source>
        <dbReference type="ARBA" id="ARBA00022679"/>
    </source>
</evidence>
<comment type="similarity">
    <text evidence="2 6">Belongs to the class-II DAHP synthase family.</text>
</comment>
<keyword evidence="5" id="KW-0464">Manganese</keyword>
<dbReference type="GO" id="GO:0009073">
    <property type="term" value="P:aromatic amino acid family biosynthetic process"/>
    <property type="evidence" value="ECO:0007669"/>
    <property type="project" value="UniProtKB-KW"/>
</dbReference>
<dbReference type="AlphaFoldDB" id="A0A086JWB9"/>
<comment type="cofactor">
    <cofactor evidence="5">
        <name>Mn(2+)</name>
        <dbReference type="ChEBI" id="CHEBI:29035"/>
    </cofactor>
    <cofactor evidence="5">
        <name>Co(2+)</name>
        <dbReference type="ChEBI" id="CHEBI:48828"/>
    </cofactor>
    <cofactor evidence="5">
        <name>Cd(2+)</name>
        <dbReference type="ChEBI" id="CHEBI:48775"/>
    </cofactor>
    <text evidence="5">Binds 1 divalent cation per subunit. The enzyme is active with manganese, cobalt or cadmium ions.</text>
</comment>
<feature type="compositionally biased region" description="Low complexity" evidence="7">
    <location>
        <begin position="330"/>
        <end position="358"/>
    </location>
</feature>
<dbReference type="EMBL" id="AEYI02001516">
    <property type="protein sequence ID" value="KFG36437.1"/>
    <property type="molecule type" value="Genomic_DNA"/>
</dbReference>
<feature type="region of interest" description="Disordered" evidence="7">
    <location>
        <begin position="330"/>
        <end position="359"/>
    </location>
</feature>
<keyword evidence="5" id="KW-0104">Cadmium</keyword>
<keyword evidence="3 6" id="KW-0808">Transferase</keyword>
<evidence type="ECO:0000256" key="5">
    <source>
        <dbReference type="PIRSR" id="PIRSR602480-1"/>
    </source>
</evidence>
<gene>
    <name evidence="8" type="ORF">TGP89_221260</name>
</gene>
<dbReference type="PANTHER" id="PTHR21337:SF0">
    <property type="entry name" value="PHOSPHO-2-DEHYDRO-3-DEOXYHEPTONATE ALDOLASE"/>
    <property type="match status" value="1"/>
</dbReference>
<protein>
    <recommendedName>
        <fullName evidence="6">Phospho-2-dehydro-3-deoxyheptonate aldolase</fullName>
        <ecNumber evidence="6">2.5.1.54</ecNumber>
    </recommendedName>
</protein>
<feature type="binding site" evidence="5">
    <location>
        <position position="504"/>
    </location>
    <ligand>
        <name>Mn(2+)</name>
        <dbReference type="ChEBI" id="CHEBI:29035"/>
    </ligand>
</feature>
<dbReference type="Gene3D" id="3.20.20.70">
    <property type="entry name" value="Aldolase class I"/>
    <property type="match status" value="2"/>
</dbReference>
<dbReference type="OrthoDB" id="2338at2759"/>
<dbReference type="Pfam" id="PF01474">
    <property type="entry name" value="DAHP_synth_2"/>
    <property type="match status" value="2"/>
</dbReference>
<evidence type="ECO:0000256" key="4">
    <source>
        <dbReference type="ARBA" id="ARBA00047508"/>
    </source>
</evidence>
<dbReference type="GO" id="GO:0003849">
    <property type="term" value="F:3-deoxy-7-phosphoheptulonate synthase activity"/>
    <property type="evidence" value="ECO:0007669"/>
    <property type="project" value="UniProtKB-EC"/>
</dbReference>
<evidence type="ECO:0000256" key="7">
    <source>
        <dbReference type="SAM" id="MobiDB-lite"/>
    </source>
</evidence>
<proteinExistence type="inferred from homology"/>
<evidence type="ECO:0000256" key="2">
    <source>
        <dbReference type="ARBA" id="ARBA00008911"/>
    </source>
</evidence>
<dbReference type="EC" id="2.5.1.54" evidence="6"/>
<feature type="binding site" evidence="5">
    <location>
        <position position="546"/>
    </location>
    <ligand>
        <name>Mn(2+)</name>
        <dbReference type="ChEBI" id="CHEBI:29035"/>
    </ligand>
</feature>
<feature type="binding site" evidence="5">
    <location>
        <position position="211"/>
    </location>
    <ligand>
        <name>phosphoenolpyruvate</name>
        <dbReference type="ChEBI" id="CHEBI:58702"/>
    </ligand>
</feature>
<dbReference type="PANTHER" id="PTHR21337">
    <property type="entry name" value="PHOSPHO-2-DEHYDRO-3-DEOXYHEPTONATE ALDOLASE 1, 2"/>
    <property type="match status" value="1"/>
</dbReference>
<keyword evidence="5" id="KW-0170">Cobalt</keyword>
<evidence type="ECO:0000256" key="6">
    <source>
        <dbReference type="RuleBase" id="RU363071"/>
    </source>
</evidence>
<feature type="binding site" evidence="5">
    <location>
        <position position="172"/>
    </location>
    <ligand>
        <name>Mn(2+)</name>
        <dbReference type="ChEBI" id="CHEBI:29035"/>
    </ligand>
</feature>
<comment type="catalytic activity">
    <reaction evidence="4 6">
        <text>D-erythrose 4-phosphate + phosphoenolpyruvate + H2O = 7-phospho-2-dehydro-3-deoxy-D-arabino-heptonate + phosphate</text>
        <dbReference type="Rhea" id="RHEA:14717"/>
        <dbReference type="ChEBI" id="CHEBI:15377"/>
        <dbReference type="ChEBI" id="CHEBI:16897"/>
        <dbReference type="ChEBI" id="CHEBI:43474"/>
        <dbReference type="ChEBI" id="CHEBI:58394"/>
        <dbReference type="ChEBI" id="CHEBI:58702"/>
        <dbReference type="EC" id="2.5.1.54"/>
    </reaction>
</comment>
<reference evidence="8 9" key="1">
    <citation type="submission" date="2014-03" db="EMBL/GenBank/DDBJ databases">
        <authorList>
            <person name="Sibley D."/>
            <person name="Venepally P."/>
            <person name="Karamycheva S."/>
            <person name="Hadjithomas M."/>
            <person name="Khan A."/>
            <person name="Brunk B."/>
            <person name="Roos D."/>
            <person name="Caler E."/>
            <person name="Lorenzi H."/>
        </authorList>
    </citation>
    <scope>NUCLEOTIDE SEQUENCE [LARGE SCALE GENOMIC DNA]</scope>
    <source>
        <strain evidence="9">p89</strain>
    </source>
</reference>
<feature type="binding site" evidence="5">
    <location>
        <position position="472"/>
    </location>
    <ligand>
        <name>phosphoenolpyruvate</name>
        <dbReference type="ChEBI" id="CHEBI:58702"/>
    </ligand>
</feature>
<organism evidence="8 9">
    <name type="scientific">Toxoplasma gondii p89</name>
    <dbReference type="NCBI Taxonomy" id="943119"/>
    <lineage>
        <taxon>Eukaryota</taxon>
        <taxon>Sar</taxon>
        <taxon>Alveolata</taxon>
        <taxon>Apicomplexa</taxon>
        <taxon>Conoidasida</taxon>
        <taxon>Coccidia</taxon>
        <taxon>Eucoccidiorida</taxon>
        <taxon>Eimeriorina</taxon>
        <taxon>Sarcocystidae</taxon>
        <taxon>Toxoplasma</taxon>
    </lineage>
</organism>
<dbReference type="InterPro" id="IPR002480">
    <property type="entry name" value="DAHP_synth_2"/>
</dbReference>
<feature type="compositionally biased region" description="Basic and acidic residues" evidence="7">
    <location>
        <begin position="88"/>
        <end position="101"/>
    </location>
</feature>
<sequence>MLVSREAAEQPIQRSCRKRPRGLVPSVQQAPPTDQASDGEDKQFFSSEQTVCSGISSRGGDLDFAEHPEIASNKKTISSEESTDEEQGNERCADREEHSQGKQEIPWSPSSWRSFPAAQNPFAAVPEDTMVSVQQRLRRLPPLVSAEEVESLLSHLKDVYARKRFVLQGGDCAEVFGDCRSCVLTGKVRLLLQMSVVLQQATGCKVVRIGRMAGQYGKPRSLSHEVVDGRTVMTYRGDSVNGMDPSERDPQPERLLQAYFHSAATLNFVRSLLSPNSSFLRAPAGSGEAEDSLWELSEQVASRRRQQFQSLLSVLKVSDRSASESASSVVSASASSPSSSSSPPSSQLPSPAPESACPCPAPPSSYSTFLSLLESSDTNSLGCFSSHEAFLLPYEEAMTREYNGKFYDTSGHFLWVGDRTRQLDHAHIQFCQGIRNPIGVKVGPTAKPEEIVEICRTLNPDNIPGKVVLITRLGAARASRLLPPVIKATQAAGVRAVWLCDPMHGNTQVTPEGKKRRCFTDMLKEVLVTFDTHLQCQSHLGGVHLELTGEHVFECIEGSESHGGAGEETFEAFCDPRLNYTQALEMAFEFAQHIQSKSSQTEDLDRSARVGRDAN</sequence>
<dbReference type="GO" id="GO:0009423">
    <property type="term" value="P:chorismate biosynthetic process"/>
    <property type="evidence" value="ECO:0007669"/>
    <property type="project" value="UniProtKB-UniPathway"/>
</dbReference>
<feature type="region of interest" description="Disordered" evidence="7">
    <location>
        <begin position="1"/>
        <end position="112"/>
    </location>
</feature>
<evidence type="ECO:0000313" key="9">
    <source>
        <dbReference type="Proteomes" id="UP000028828"/>
    </source>
</evidence>
<comment type="caution">
    <text evidence="8">The sequence shown here is derived from an EMBL/GenBank/DDBJ whole genome shotgun (WGS) entry which is preliminary data.</text>
</comment>
<feature type="binding site" evidence="5">
    <location>
        <position position="575"/>
    </location>
    <ligand>
        <name>Mn(2+)</name>
        <dbReference type="ChEBI" id="CHEBI:29035"/>
    </ligand>
</feature>
<dbReference type="Proteomes" id="UP000028828">
    <property type="component" value="Unassembled WGS sequence"/>
</dbReference>
<feature type="binding site" evidence="5">
    <location>
        <position position="441"/>
    </location>
    <ligand>
        <name>Mn(2+)</name>
        <dbReference type="ChEBI" id="CHEBI:29035"/>
    </ligand>
</feature>
<evidence type="ECO:0000313" key="8">
    <source>
        <dbReference type="EMBL" id="KFG36437.1"/>
    </source>
</evidence>
<dbReference type="UniPathway" id="UPA00053">
    <property type="reaction ID" value="UER00084"/>
</dbReference>
<accession>A0A086JWB9</accession>
<feature type="compositionally biased region" description="Polar residues" evidence="7">
    <location>
        <begin position="26"/>
        <end position="36"/>
    </location>
</feature>
<keyword evidence="6" id="KW-0028">Amino-acid biosynthesis</keyword>